<accession>A0A834W9U7</accession>
<keyword evidence="3" id="KW-1185">Reference proteome</keyword>
<dbReference type="InterPro" id="IPR036047">
    <property type="entry name" value="F-box-like_dom_sf"/>
</dbReference>
<dbReference type="PANTHER" id="PTHR31672:SF13">
    <property type="entry name" value="F-BOX PROTEIN CPR30-LIKE"/>
    <property type="match status" value="1"/>
</dbReference>
<dbReference type="InterPro" id="IPR011043">
    <property type="entry name" value="Gal_Oxase/kelch_b-propeller"/>
</dbReference>
<feature type="domain" description="F-box" evidence="1">
    <location>
        <begin position="1"/>
        <end position="47"/>
    </location>
</feature>
<evidence type="ECO:0000313" key="3">
    <source>
        <dbReference type="Proteomes" id="UP000634136"/>
    </source>
</evidence>
<reference evidence="2" key="1">
    <citation type="submission" date="2020-09" db="EMBL/GenBank/DDBJ databases">
        <title>Genome-Enabled Discovery of Anthraquinone Biosynthesis in Senna tora.</title>
        <authorList>
            <person name="Kang S.-H."/>
            <person name="Pandey R.P."/>
            <person name="Lee C.-M."/>
            <person name="Sim J.-S."/>
            <person name="Jeong J.-T."/>
            <person name="Choi B.-S."/>
            <person name="Jung M."/>
            <person name="Ginzburg D."/>
            <person name="Zhao K."/>
            <person name="Won S.Y."/>
            <person name="Oh T.-J."/>
            <person name="Yu Y."/>
            <person name="Kim N.-H."/>
            <person name="Lee O.R."/>
            <person name="Lee T.-H."/>
            <person name="Bashyal P."/>
            <person name="Kim T.-S."/>
            <person name="Lee W.-H."/>
            <person name="Kawkins C."/>
            <person name="Kim C.-K."/>
            <person name="Kim J.S."/>
            <person name="Ahn B.O."/>
            <person name="Rhee S.Y."/>
            <person name="Sohng J.K."/>
        </authorList>
    </citation>
    <scope>NUCLEOTIDE SEQUENCE</scope>
    <source>
        <tissue evidence="2">Leaf</tissue>
    </source>
</reference>
<dbReference type="CDD" id="cd22157">
    <property type="entry name" value="F-box_AtFBW1-like"/>
    <property type="match status" value="1"/>
</dbReference>
<dbReference type="Gene3D" id="1.20.1280.50">
    <property type="match status" value="1"/>
</dbReference>
<dbReference type="AlphaFoldDB" id="A0A834W9U7"/>
<comment type="caution">
    <text evidence="2">The sequence shown here is derived from an EMBL/GenBank/DDBJ whole genome shotgun (WGS) entry which is preliminary data.</text>
</comment>
<dbReference type="InterPro" id="IPR015915">
    <property type="entry name" value="Kelch-typ_b-propeller"/>
</dbReference>
<dbReference type="PROSITE" id="PS50181">
    <property type="entry name" value="FBOX"/>
    <property type="match status" value="1"/>
</dbReference>
<dbReference type="Pfam" id="PF08268">
    <property type="entry name" value="FBA_3"/>
    <property type="match status" value="1"/>
</dbReference>
<evidence type="ECO:0000313" key="2">
    <source>
        <dbReference type="EMBL" id="KAF7813723.1"/>
    </source>
</evidence>
<sequence length="383" mass="43546">MNTTKNLPQEVLINILLRLPVKSLLRFKSVSKLWLSLISNPSFAKSHFQLSSSLPHRLLHIDESHVSSIDFNSSFYDDSALLHLHSPITPLPSEIWGSSRGFVLLDGYSNFYVWNPSTASCKTVPCCPMPPQFAPFIHGFGYDASHDDYLIVVAGYDPSDANCASDSQFFSIKANSWKKINEGETANFPYMNAIDEPREGWFLNGSIHWLACRHDTSVELILAFDVTERNFHEIRLLQDFYGTLEFCYLGTLGGCLSFSEMGDDTTTIWLMKEYGMRSSWTKSIVVSLANIPNNCFYSIGLTQSGEIVGNDGYRGLVKCNDKGEVVEYRSFDTWFQTVPYTETLLSLPCDNGGEKIQWSRRRRRTQRSWRHGLSRKEEDGVIF</sequence>
<protein>
    <submittedName>
        <fullName evidence="2">F-box/kelch-repeat protein</fullName>
    </submittedName>
</protein>
<dbReference type="SUPFAM" id="SSF50965">
    <property type="entry name" value="Galactose oxidase, central domain"/>
    <property type="match status" value="1"/>
</dbReference>
<dbReference type="Proteomes" id="UP000634136">
    <property type="component" value="Unassembled WGS sequence"/>
</dbReference>
<organism evidence="2 3">
    <name type="scientific">Senna tora</name>
    <dbReference type="NCBI Taxonomy" id="362788"/>
    <lineage>
        <taxon>Eukaryota</taxon>
        <taxon>Viridiplantae</taxon>
        <taxon>Streptophyta</taxon>
        <taxon>Embryophyta</taxon>
        <taxon>Tracheophyta</taxon>
        <taxon>Spermatophyta</taxon>
        <taxon>Magnoliopsida</taxon>
        <taxon>eudicotyledons</taxon>
        <taxon>Gunneridae</taxon>
        <taxon>Pentapetalae</taxon>
        <taxon>rosids</taxon>
        <taxon>fabids</taxon>
        <taxon>Fabales</taxon>
        <taxon>Fabaceae</taxon>
        <taxon>Caesalpinioideae</taxon>
        <taxon>Cassia clade</taxon>
        <taxon>Senna</taxon>
    </lineage>
</organism>
<dbReference type="EMBL" id="JAAIUW010000010">
    <property type="protein sequence ID" value="KAF7813723.1"/>
    <property type="molecule type" value="Genomic_DNA"/>
</dbReference>
<evidence type="ECO:0000259" key="1">
    <source>
        <dbReference type="PROSITE" id="PS50181"/>
    </source>
</evidence>
<proteinExistence type="predicted"/>
<gene>
    <name evidence="2" type="ORF">G2W53_034699</name>
</gene>
<dbReference type="Gene3D" id="2.120.10.80">
    <property type="entry name" value="Kelch-type beta propeller"/>
    <property type="match status" value="1"/>
</dbReference>
<dbReference type="SMART" id="SM00256">
    <property type="entry name" value="FBOX"/>
    <property type="match status" value="1"/>
</dbReference>
<dbReference type="OrthoDB" id="591557at2759"/>
<dbReference type="InterPro" id="IPR017451">
    <property type="entry name" value="F-box-assoc_interact_dom"/>
</dbReference>
<dbReference type="Pfam" id="PF00646">
    <property type="entry name" value="F-box"/>
    <property type="match status" value="1"/>
</dbReference>
<dbReference type="InterPro" id="IPR013187">
    <property type="entry name" value="F-box-assoc_dom_typ3"/>
</dbReference>
<name>A0A834W9U7_9FABA</name>
<dbReference type="SUPFAM" id="SSF81383">
    <property type="entry name" value="F-box domain"/>
    <property type="match status" value="1"/>
</dbReference>
<dbReference type="InterPro" id="IPR050796">
    <property type="entry name" value="SCF_F-box_component"/>
</dbReference>
<dbReference type="NCBIfam" id="TIGR01640">
    <property type="entry name" value="F_box_assoc_1"/>
    <property type="match status" value="1"/>
</dbReference>
<dbReference type="PANTHER" id="PTHR31672">
    <property type="entry name" value="BNACNNG10540D PROTEIN"/>
    <property type="match status" value="1"/>
</dbReference>
<dbReference type="InterPro" id="IPR001810">
    <property type="entry name" value="F-box_dom"/>
</dbReference>